<dbReference type="KEGG" id="vg:77946958"/>
<sequence length="202" mass="24230">MVFHGFDVYRTFLAMKQHFANPKYDFFKYDGKVNAKESTYQQRNDFYFFESLARKLTPIEVKEYLLSNFVYAENPSKVWIGNIKRTGKDNWVKWQKQNQNLSYNFTQDLNKLVALTETRGYSFNDLFDCTHGHPPVLRLYIRKELALETIIILDMVLGFVLRWDQRMDDPLWDTLSLKIKKYKPFMSIPVKDYKKLMKDAFI</sequence>
<dbReference type="EMBL" id="MT162467">
    <property type="protein sequence ID" value="QIN97080.1"/>
    <property type="molecule type" value="Genomic_DNA"/>
</dbReference>
<dbReference type="RefSeq" id="YP_010670748.1">
    <property type="nucleotide sequence ID" value="NC_070965.1"/>
</dbReference>
<keyword evidence="4" id="KW-1185">Reference proteome</keyword>
<reference evidence="3 4" key="1">
    <citation type="submission" date="2020-03" db="EMBL/GenBank/DDBJ databases">
        <title>The Isolation and Genome Sequence of a Novel Cyanophage S-H34 from the Huanghai Sea, China.</title>
        <authorList>
            <person name="Jiang T."/>
        </authorList>
    </citation>
    <scope>NUCLEOTIDE SEQUENCE [LARGE SCALE GENOMIC DNA]</scope>
</reference>
<keyword evidence="3" id="KW-0378">Hydrolase</keyword>
<accession>A0A6G8R6P2</accession>
<dbReference type="Gene3D" id="1.10.8.60">
    <property type="match status" value="1"/>
</dbReference>
<feature type="domain" description="Bacteriophage T4 Gp59 helicase assembly protein N-terminal" evidence="1">
    <location>
        <begin position="4"/>
        <end position="96"/>
    </location>
</feature>
<name>A0A6G8R6P2_9CAUD</name>
<dbReference type="GeneID" id="77946958"/>
<dbReference type="InterPro" id="IPR037082">
    <property type="entry name" value="Phage_T4_Gp59_C_sf"/>
</dbReference>
<proteinExistence type="inferred from homology"/>
<dbReference type="InterPro" id="IPR015085">
    <property type="entry name" value="Phage_T4_Gp59_N"/>
</dbReference>
<evidence type="ECO:0000259" key="1">
    <source>
        <dbReference type="Pfam" id="PF08993"/>
    </source>
</evidence>
<protein>
    <submittedName>
        <fullName evidence="3">Loader of DNA helicase</fullName>
    </submittedName>
</protein>
<evidence type="ECO:0000313" key="3">
    <source>
        <dbReference type="EMBL" id="QIN97080.1"/>
    </source>
</evidence>
<dbReference type="Pfam" id="PF08994">
    <property type="entry name" value="T4_Gp59_C"/>
    <property type="match status" value="1"/>
</dbReference>
<dbReference type="InterPro" id="IPR015086">
    <property type="entry name" value="Phage_T4_Gp59_C"/>
</dbReference>
<dbReference type="SUPFAM" id="SSF48493">
    <property type="entry name" value="gene 59 helicase assembly protein"/>
    <property type="match status" value="1"/>
</dbReference>
<dbReference type="InterPro" id="IPR023197">
    <property type="entry name" value="Phage_T4_Gp59_dom_sf"/>
</dbReference>
<evidence type="ECO:0000259" key="2">
    <source>
        <dbReference type="Pfam" id="PF08994"/>
    </source>
</evidence>
<dbReference type="InterPro" id="IPR008944">
    <property type="entry name" value="Phage_T4_Gp59"/>
</dbReference>
<evidence type="ECO:0000313" key="4">
    <source>
        <dbReference type="Proteomes" id="UP000501900"/>
    </source>
</evidence>
<keyword evidence="3" id="KW-0067">ATP-binding</keyword>
<feature type="domain" description="Bacteriophage T4 Gp59 helicase assembly protein C-terminal" evidence="2">
    <location>
        <begin position="107"/>
        <end position="196"/>
    </location>
</feature>
<dbReference type="Proteomes" id="UP000501900">
    <property type="component" value="Genome"/>
</dbReference>
<dbReference type="Pfam" id="PF08993">
    <property type="entry name" value="T4_Gp59_N"/>
    <property type="match status" value="1"/>
</dbReference>
<dbReference type="GO" id="GO:0004386">
    <property type="term" value="F:helicase activity"/>
    <property type="evidence" value="ECO:0007669"/>
    <property type="project" value="UniProtKB-KW"/>
</dbReference>
<dbReference type="HAMAP" id="MF_04156">
    <property type="entry name" value="HELIC_LOADER_T4"/>
    <property type="match status" value="1"/>
</dbReference>
<keyword evidence="3" id="KW-0547">Nucleotide-binding</keyword>
<dbReference type="Gene3D" id="1.10.220.50">
    <property type="entry name" value="Bacteriophage T4, Gp59, helicase assembly protein, C-terminal domain"/>
    <property type="match status" value="1"/>
</dbReference>
<organism evidence="3 4">
    <name type="scientific">Synechococcus phage S-H34</name>
    <dbReference type="NCBI Taxonomy" id="2718942"/>
    <lineage>
        <taxon>Viruses</taxon>
        <taxon>Duplodnaviria</taxon>
        <taxon>Heunggongvirae</taxon>
        <taxon>Uroviricota</taxon>
        <taxon>Caudoviricetes</taxon>
        <taxon>Pantevenvirales</taxon>
        <taxon>Kyanoviridae</taxon>
        <taxon>Makaravirus</taxon>
        <taxon>Makaravirus thirtyfour</taxon>
    </lineage>
</organism>
<keyword evidence="3" id="KW-0347">Helicase</keyword>